<keyword evidence="1" id="KW-0472">Membrane</keyword>
<accession>A0ABT9DGR5</accession>
<proteinExistence type="predicted"/>
<feature type="transmembrane region" description="Helical" evidence="1">
    <location>
        <begin position="36"/>
        <end position="53"/>
    </location>
</feature>
<comment type="caution">
    <text evidence="2">The sequence shown here is derived from an EMBL/GenBank/DDBJ whole genome shotgun (WGS) entry which is preliminary data.</text>
</comment>
<feature type="transmembrane region" description="Helical" evidence="1">
    <location>
        <begin position="6"/>
        <end position="24"/>
    </location>
</feature>
<dbReference type="RefSeq" id="WP_213402403.1">
    <property type="nucleotide sequence ID" value="NZ_JAHBMK020000001.1"/>
</dbReference>
<evidence type="ECO:0000313" key="3">
    <source>
        <dbReference type="Proteomes" id="UP001177121"/>
    </source>
</evidence>
<feature type="transmembrane region" description="Helical" evidence="1">
    <location>
        <begin position="59"/>
        <end position="80"/>
    </location>
</feature>
<keyword evidence="1" id="KW-1133">Transmembrane helix</keyword>
<evidence type="ECO:0000256" key="1">
    <source>
        <dbReference type="SAM" id="Phobius"/>
    </source>
</evidence>
<dbReference type="EMBL" id="JAHBMK020000001">
    <property type="protein sequence ID" value="MDO8223883.1"/>
    <property type="molecule type" value="Genomic_DNA"/>
</dbReference>
<gene>
    <name evidence="2" type="ORF">KHP33_003170</name>
</gene>
<protein>
    <recommendedName>
        <fullName evidence="4">Holin</fullName>
    </recommendedName>
</protein>
<evidence type="ECO:0000313" key="2">
    <source>
        <dbReference type="EMBL" id="MDO8223883.1"/>
    </source>
</evidence>
<organism evidence="2 3">
    <name type="scientific">Bacillus cabrialesii subsp. tritici</name>
    <dbReference type="NCBI Taxonomy" id="2944916"/>
    <lineage>
        <taxon>Bacteria</taxon>
        <taxon>Bacillati</taxon>
        <taxon>Bacillota</taxon>
        <taxon>Bacilli</taxon>
        <taxon>Bacillales</taxon>
        <taxon>Bacillaceae</taxon>
        <taxon>Bacillus</taxon>
        <taxon>Bacillus cabrialesii</taxon>
    </lineage>
</organism>
<keyword evidence="1" id="KW-0812">Transmembrane</keyword>
<keyword evidence="3" id="KW-1185">Reference proteome</keyword>
<name>A0ABT9DGR5_9BACI</name>
<evidence type="ECO:0008006" key="4">
    <source>
        <dbReference type="Google" id="ProtNLM"/>
    </source>
</evidence>
<sequence>MDFPIIHTNFWDAVIAVPTIILITQILKILLKIPKTFVPSAALMIGLIISIFISHRHSLFSGVFMGWFYGYAAIGSYSSLKTTIISFRQNQNDTPNS</sequence>
<dbReference type="Proteomes" id="UP001177121">
    <property type="component" value="Unassembled WGS sequence"/>
</dbReference>
<reference evidence="2" key="1">
    <citation type="submission" date="2023-07" db="EMBL/GenBank/DDBJ databases">
        <title>Biological control against Fusarium languescens, the causal agent of wilt in Jalapeno peppers, by a novel bacterial subspecies: Bacillus cabrialesii subsp. tritici TSO2.</title>
        <authorList>
            <person name="Montoya-Martinez A.C."/>
            <person name="Figueroa-Brambila K.M."/>
            <person name="Escalante-Beltran A."/>
            <person name="Lopez-Montoya N.D."/>
            <person name="Valenzuela-Ruiz V."/>
            <person name="Parra-Cota F.I."/>
            <person name="Estrada Alvarado M.I."/>
            <person name="De Los Santos Villalobos S."/>
        </authorList>
    </citation>
    <scope>NUCLEOTIDE SEQUENCE</scope>
    <source>
        <strain evidence="2">TSO2</strain>
    </source>
</reference>